<comment type="caution">
    <text evidence="3">The sequence shown here is derived from an EMBL/GenBank/DDBJ whole genome shotgun (WGS) entry which is preliminary data.</text>
</comment>
<dbReference type="InterPro" id="IPR002048">
    <property type="entry name" value="EF_hand_dom"/>
</dbReference>
<keyword evidence="4" id="KW-1185">Reference proteome</keyword>
<name>A0AAV1KPD4_9NEOP</name>
<protein>
    <recommendedName>
        <fullName evidence="2">EF-hand domain-containing protein</fullName>
    </recommendedName>
</protein>
<dbReference type="SUPFAM" id="SSF47473">
    <property type="entry name" value="EF-hand"/>
    <property type="match status" value="1"/>
</dbReference>
<gene>
    <name evidence="3" type="ORF">PARMNEM_LOCUS5003</name>
</gene>
<dbReference type="PROSITE" id="PS50222">
    <property type="entry name" value="EF_HAND_2"/>
    <property type="match status" value="2"/>
</dbReference>
<dbReference type="Pfam" id="PF13202">
    <property type="entry name" value="EF-hand_5"/>
    <property type="match status" value="2"/>
</dbReference>
<dbReference type="SMART" id="SM00054">
    <property type="entry name" value="EFh"/>
    <property type="match status" value="3"/>
</dbReference>
<keyword evidence="1" id="KW-0106">Calcium</keyword>
<dbReference type="GO" id="GO:0005509">
    <property type="term" value="F:calcium ion binding"/>
    <property type="evidence" value="ECO:0007669"/>
    <property type="project" value="InterPro"/>
</dbReference>
<dbReference type="EMBL" id="CAVLGL010000057">
    <property type="protein sequence ID" value="CAK1583636.1"/>
    <property type="molecule type" value="Genomic_DNA"/>
</dbReference>
<proteinExistence type="predicted"/>
<feature type="domain" description="EF-hand" evidence="2">
    <location>
        <begin position="5"/>
        <end position="40"/>
    </location>
</feature>
<evidence type="ECO:0000313" key="3">
    <source>
        <dbReference type="EMBL" id="CAK1583636.1"/>
    </source>
</evidence>
<dbReference type="PROSITE" id="PS00018">
    <property type="entry name" value="EF_HAND_1"/>
    <property type="match status" value="2"/>
</dbReference>
<sequence length="180" mass="20726">MVSEFRRRKYLEVFKTFDSDASGTIEKKDVEKSAEMLAKQCKVDEAKQKEYLNTMLKIWDGLQSQADLNKDGHVTVDEWVALWDSYAKNPSSAHDWQNLYCKFTFQLLDTGNDGLINREEFVKVHEALGVNKNEAEDSFQKLSKGKASISLADFQELWKEYFTSEDAIAPGNFIFGFQLK</sequence>
<evidence type="ECO:0000256" key="1">
    <source>
        <dbReference type="ARBA" id="ARBA00022837"/>
    </source>
</evidence>
<organism evidence="3 4">
    <name type="scientific">Parnassius mnemosyne</name>
    <name type="common">clouded apollo</name>
    <dbReference type="NCBI Taxonomy" id="213953"/>
    <lineage>
        <taxon>Eukaryota</taxon>
        <taxon>Metazoa</taxon>
        <taxon>Ecdysozoa</taxon>
        <taxon>Arthropoda</taxon>
        <taxon>Hexapoda</taxon>
        <taxon>Insecta</taxon>
        <taxon>Pterygota</taxon>
        <taxon>Neoptera</taxon>
        <taxon>Endopterygota</taxon>
        <taxon>Lepidoptera</taxon>
        <taxon>Glossata</taxon>
        <taxon>Ditrysia</taxon>
        <taxon>Papilionoidea</taxon>
        <taxon>Papilionidae</taxon>
        <taxon>Parnassiinae</taxon>
        <taxon>Parnassini</taxon>
        <taxon>Parnassius</taxon>
        <taxon>Driopa</taxon>
    </lineage>
</organism>
<evidence type="ECO:0000259" key="2">
    <source>
        <dbReference type="PROSITE" id="PS50222"/>
    </source>
</evidence>
<dbReference type="Gene3D" id="1.10.238.10">
    <property type="entry name" value="EF-hand"/>
    <property type="match status" value="1"/>
</dbReference>
<accession>A0AAV1KPD4</accession>
<reference evidence="3 4" key="1">
    <citation type="submission" date="2023-11" db="EMBL/GenBank/DDBJ databases">
        <authorList>
            <person name="Hedman E."/>
            <person name="Englund M."/>
            <person name="Stromberg M."/>
            <person name="Nyberg Akerstrom W."/>
            <person name="Nylinder S."/>
            <person name="Jareborg N."/>
            <person name="Kallberg Y."/>
            <person name="Kronander E."/>
        </authorList>
    </citation>
    <scope>NUCLEOTIDE SEQUENCE [LARGE SCALE GENOMIC DNA]</scope>
</reference>
<feature type="domain" description="EF-hand" evidence="2">
    <location>
        <begin position="96"/>
        <end position="131"/>
    </location>
</feature>
<dbReference type="Proteomes" id="UP001314205">
    <property type="component" value="Unassembled WGS sequence"/>
</dbReference>
<dbReference type="InterPro" id="IPR011992">
    <property type="entry name" value="EF-hand-dom_pair"/>
</dbReference>
<dbReference type="InterPro" id="IPR018247">
    <property type="entry name" value="EF_Hand_1_Ca_BS"/>
</dbReference>
<evidence type="ECO:0000313" key="4">
    <source>
        <dbReference type="Proteomes" id="UP001314205"/>
    </source>
</evidence>
<dbReference type="AlphaFoldDB" id="A0AAV1KPD4"/>